<sequence length="218" mass="23892">MLAFLSHQDHLNQGYRRSTSIGGRKQSWLAKVALKDVLVQEKFLKNPNELPSVRPVKEKGPSRLSQVSNNSNGEESNALVTPEAPSKITKQMIQDSSNDDNLTISECLKLHAQNVVSPALSVAYGNRRKRKLSTITEESKRTIRLVDGVVKEVKRKNSDSVLDPLEITKISEGIKNGKASKGSVKGAAKEVGRKKAGESSNKGIDVDDCTRTTRSKTL</sequence>
<feature type="region of interest" description="Disordered" evidence="1">
    <location>
        <begin position="49"/>
        <end position="85"/>
    </location>
</feature>
<organism evidence="2 3">
    <name type="scientific">Liquidambar formosana</name>
    <name type="common">Formosan gum</name>
    <dbReference type="NCBI Taxonomy" id="63359"/>
    <lineage>
        <taxon>Eukaryota</taxon>
        <taxon>Viridiplantae</taxon>
        <taxon>Streptophyta</taxon>
        <taxon>Embryophyta</taxon>
        <taxon>Tracheophyta</taxon>
        <taxon>Spermatophyta</taxon>
        <taxon>Magnoliopsida</taxon>
        <taxon>eudicotyledons</taxon>
        <taxon>Gunneridae</taxon>
        <taxon>Pentapetalae</taxon>
        <taxon>Saxifragales</taxon>
        <taxon>Altingiaceae</taxon>
        <taxon>Liquidambar</taxon>
    </lineage>
</organism>
<dbReference type="EMBL" id="JBBPBK010000015">
    <property type="protein sequence ID" value="KAK9268858.1"/>
    <property type="molecule type" value="Genomic_DNA"/>
</dbReference>
<proteinExistence type="predicted"/>
<gene>
    <name evidence="2" type="ORF">L1049_000623</name>
</gene>
<accession>A0AAP0R5H8</accession>
<comment type="caution">
    <text evidence="2">The sequence shown here is derived from an EMBL/GenBank/DDBJ whole genome shotgun (WGS) entry which is preliminary data.</text>
</comment>
<evidence type="ECO:0000313" key="2">
    <source>
        <dbReference type="EMBL" id="KAK9268858.1"/>
    </source>
</evidence>
<feature type="region of interest" description="Disordered" evidence="1">
    <location>
        <begin position="172"/>
        <end position="218"/>
    </location>
</feature>
<feature type="compositionally biased region" description="Basic and acidic residues" evidence="1">
    <location>
        <begin position="187"/>
        <end position="197"/>
    </location>
</feature>
<feature type="compositionally biased region" description="Low complexity" evidence="1">
    <location>
        <begin position="176"/>
        <end position="186"/>
    </location>
</feature>
<name>A0AAP0R5H8_LIQFO</name>
<feature type="compositionally biased region" description="Polar residues" evidence="1">
    <location>
        <begin position="63"/>
        <end position="79"/>
    </location>
</feature>
<dbReference type="Proteomes" id="UP001415857">
    <property type="component" value="Unassembled WGS sequence"/>
</dbReference>
<keyword evidence="3" id="KW-1185">Reference proteome</keyword>
<evidence type="ECO:0000313" key="3">
    <source>
        <dbReference type="Proteomes" id="UP001415857"/>
    </source>
</evidence>
<protein>
    <submittedName>
        <fullName evidence="2">Uncharacterized protein</fullName>
    </submittedName>
</protein>
<evidence type="ECO:0000256" key="1">
    <source>
        <dbReference type="SAM" id="MobiDB-lite"/>
    </source>
</evidence>
<reference evidence="2 3" key="1">
    <citation type="journal article" date="2024" name="Plant J.">
        <title>Genome sequences and population genomics reveal climatic adaptation and genomic divergence between two closely related sweetgum species.</title>
        <authorList>
            <person name="Xu W.Q."/>
            <person name="Ren C.Q."/>
            <person name="Zhang X.Y."/>
            <person name="Comes H.P."/>
            <person name="Liu X.H."/>
            <person name="Li Y.G."/>
            <person name="Kettle C.J."/>
            <person name="Jalonen R."/>
            <person name="Gaisberger H."/>
            <person name="Ma Y.Z."/>
            <person name="Qiu Y.X."/>
        </authorList>
    </citation>
    <scope>NUCLEOTIDE SEQUENCE [LARGE SCALE GENOMIC DNA]</scope>
    <source>
        <strain evidence="2">Hangzhou</strain>
    </source>
</reference>
<dbReference type="AlphaFoldDB" id="A0AAP0R5H8"/>